<evidence type="ECO:0000256" key="3">
    <source>
        <dbReference type="ARBA" id="ARBA00023163"/>
    </source>
</evidence>
<dbReference type="PANTHER" id="PTHR30055:SF234">
    <property type="entry name" value="HTH-TYPE TRANSCRIPTIONAL REGULATOR BETI"/>
    <property type="match status" value="1"/>
</dbReference>
<dbReference type="PANTHER" id="PTHR30055">
    <property type="entry name" value="HTH-TYPE TRANSCRIPTIONAL REGULATOR RUTR"/>
    <property type="match status" value="1"/>
</dbReference>
<sequence>MTSTVKRRSYRSEVRSAQADATRDAVLLAARELFTSEGYGCPIARIAERAGVAVDTIYTSVGRKPALVLAVIDMVLGDADRPLPAEQRDYVQRIRAADGALEKIAIYSSALARLLPVVAPLQEALRDASRTDPGCAQTWARLEERRAGNMLLFAQDLRATGEVRGDLADQQVADIVWSTNSSEYYSLLSRRGWSPERIGGHLAELWTRTLIAPAVWVSDVAAPPVRDARGPSG</sequence>
<dbReference type="InterPro" id="IPR009057">
    <property type="entry name" value="Homeodomain-like_sf"/>
</dbReference>
<keyword evidence="7" id="KW-1185">Reference proteome</keyword>
<keyword evidence="1" id="KW-0805">Transcription regulation</keyword>
<keyword evidence="2 4" id="KW-0238">DNA-binding</keyword>
<comment type="caution">
    <text evidence="6">The sequence shown here is derived from an EMBL/GenBank/DDBJ whole genome shotgun (WGS) entry which is preliminary data.</text>
</comment>
<accession>A0A4Q5N2B6</accession>
<dbReference type="EMBL" id="SDWW01000006">
    <property type="protein sequence ID" value="RYV52279.1"/>
    <property type="molecule type" value="Genomic_DNA"/>
</dbReference>
<dbReference type="SUPFAM" id="SSF46689">
    <property type="entry name" value="Homeodomain-like"/>
    <property type="match status" value="1"/>
</dbReference>
<organism evidence="6 7">
    <name type="scientific">Pengzhenrongella frigida</name>
    <dbReference type="NCBI Taxonomy" id="1259133"/>
    <lineage>
        <taxon>Bacteria</taxon>
        <taxon>Bacillati</taxon>
        <taxon>Actinomycetota</taxon>
        <taxon>Actinomycetes</taxon>
        <taxon>Micrococcales</taxon>
        <taxon>Pengzhenrongella</taxon>
    </lineage>
</organism>
<evidence type="ECO:0000313" key="6">
    <source>
        <dbReference type="EMBL" id="RYV52279.1"/>
    </source>
</evidence>
<dbReference type="Pfam" id="PF00440">
    <property type="entry name" value="TetR_N"/>
    <property type="match status" value="1"/>
</dbReference>
<dbReference type="AlphaFoldDB" id="A0A4Q5N2B6"/>
<dbReference type="GO" id="GO:0003700">
    <property type="term" value="F:DNA-binding transcription factor activity"/>
    <property type="evidence" value="ECO:0007669"/>
    <property type="project" value="TreeGrafter"/>
</dbReference>
<dbReference type="PRINTS" id="PR00455">
    <property type="entry name" value="HTHTETR"/>
</dbReference>
<feature type="domain" description="HTH tetR-type" evidence="5">
    <location>
        <begin position="20"/>
        <end position="79"/>
    </location>
</feature>
<dbReference type="RefSeq" id="WP_130101277.1">
    <property type="nucleotide sequence ID" value="NZ_SDWW01000006.1"/>
</dbReference>
<dbReference type="OrthoDB" id="3825402at2"/>
<dbReference type="Gene3D" id="1.10.357.10">
    <property type="entry name" value="Tetracycline Repressor, domain 2"/>
    <property type="match status" value="1"/>
</dbReference>
<evidence type="ECO:0000256" key="4">
    <source>
        <dbReference type="PROSITE-ProRule" id="PRU00335"/>
    </source>
</evidence>
<evidence type="ECO:0000256" key="1">
    <source>
        <dbReference type="ARBA" id="ARBA00023015"/>
    </source>
</evidence>
<dbReference type="InterPro" id="IPR050109">
    <property type="entry name" value="HTH-type_TetR-like_transc_reg"/>
</dbReference>
<evidence type="ECO:0000259" key="5">
    <source>
        <dbReference type="PROSITE" id="PS50977"/>
    </source>
</evidence>
<gene>
    <name evidence="6" type="ORF">EUA98_03450</name>
</gene>
<dbReference type="PROSITE" id="PS50977">
    <property type="entry name" value="HTH_TETR_2"/>
    <property type="match status" value="1"/>
</dbReference>
<dbReference type="Proteomes" id="UP000293764">
    <property type="component" value="Unassembled WGS sequence"/>
</dbReference>
<protein>
    <submittedName>
        <fullName evidence="6">TetR/AcrR family transcriptional regulator</fullName>
    </submittedName>
</protein>
<keyword evidence="3" id="KW-0804">Transcription</keyword>
<dbReference type="GO" id="GO:0000976">
    <property type="term" value="F:transcription cis-regulatory region binding"/>
    <property type="evidence" value="ECO:0007669"/>
    <property type="project" value="TreeGrafter"/>
</dbReference>
<evidence type="ECO:0000313" key="7">
    <source>
        <dbReference type="Proteomes" id="UP000293764"/>
    </source>
</evidence>
<dbReference type="InterPro" id="IPR001647">
    <property type="entry name" value="HTH_TetR"/>
</dbReference>
<name>A0A4Q5N2B6_9MICO</name>
<reference evidence="6 7" key="1">
    <citation type="submission" date="2019-01" db="EMBL/GenBank/DDBJ databases">
        <title>Novel species of Cellulomonas.</title>
        <authorList>
            <person name="Liu Q."/>
            <person name="Xin Y.-H."/>
        </authorList>
    </citation>
    <scope>NUCLEOTIDE SEQUENCE [LARGE SCALE GENOMIC DNA]</scope>
    <source>
        <strain evidence="6 7">HLT2-17</strain>
    </source>
</reference>
<evidence type="ECO:0000256" key="2">
    <source>
        <dbReference type="ARBA" id="ARBA00023125"/>
    </source>
</evidence>
<feature type="DNA-binding region" description="H-T-H motif" evidence="4">
    <location>
        <begin position="42"/>
        <end position="61"/>
    </location>
</feature>
<proteinExistence type="predicted"/>